<evidence type="ECO:0000313" key="6">
    <source>
        <dbReference type="Proteomes" id="UP000594263"/>
    </source>
</evidence>
<protein>
    <recommendedName>
        <fullName evidence="4">C2H2-type domain-containing protein</fullName>
    </recommendedName>
</protein>
<dbReference type="InterPro" id="IPR013087">
    <property type="entry name" value="Znf_C2H2_type"/>
</dbReference>
<feature type="transmembrane region" description="Helical" evidence="3">
    <location>
        <begin position="12"/>
        <end position="38"/>
    </location>
</feature>
<dbReference type="PROSITE" id="PS50157">
    <property type="entry name" value="ZINC_FINGER_C2H2_2"/>
    <property type="match status" value="1"/>
</dbReference>
<evidence type="ECO:0000259" key="4">
    <source>
        <dbReference type="PROSITE" id="PS50157"/>
    </source>
</evidence>
<keyword evidence="1" id="KW-0863">Zinc-finger</keyword>
<evidence type="ECO:0000256" key="2">
    <source>
        <dbReference type="SAM" id="MobiDB-lite"/>
    </source>
</evidence>
<proteinExistence type="predicted"/>
<dbReference type="OMA" id="TPRSTIC"/>
<keyword evidence="1" id="KW-0862">Zinc</keyword>
<feature type="domain" description="C2H2-type" evidence="4">
    <location>
        <begin position="204"/>
        <end position="232"/>
    </location>
</feature>
<reference evidence="5" key="1">
    <citation type="submission" date="2021-01" db="UniProtKB">
        <authorList>
            <consortium name="EnsemblPlants"/>
        </authorList>
    </citation>
    <scope>IDENTIFICATION</scope>
</reference>
<dbReference type="FunFam" id="3.90.228.10:FF:000015">
    <property type="entry name" value="C2H2-like zinc finger protein"/>
    <property type="match status" value="1"/>
</dbReference>
<organism evidence="5 6">
    <name type="scientific">Kalanchoe fedtschenkoi</name>
    <name type="common">Lavender scallops</name>
    <name type="synonym">South American air plant</name>
    <dbReference type="NCBI Taxonomy" id="63787"/>
    <lineage>
        <taxon>Eukaryota</taxon>
        <taxon>Viridiplantae</taxon>
        <taxon>Streptophyta</taxon>
        <taxon>Embryophyta</taxon>
        <taxon>Tracheophyta</taxon>
        <taxon>Spermatophyta</taxon>
        <taxon>Magnoliopsida</taxon>
        <taxon>eudicotyledons</taxon>
        <taxon>Gunneridae</taxon>
        <taxon>Pentapetalae</taxon>
        <taxon>Saxifragales</taxon>
        <taxon>Crassulaceae</taxon>
        <taxon>Kalanchoe</taxon>
    </lineage>
</organism>
<feature type="region of interest" description="Disordered" evidence="2">
    <location>
        <begin position="130"/>
        <end position="160"/>
    </location>
</feature>
<dbReference type="GO" id="GO:0008270">
    <property type="term" value="F:zinc ion binding"/>
    <property type="evidence" value="ECO:0007669"/>
    <property type="project" value="UniProtKB-KW"/>
</dbReference>
<feature type="region of interest" description="Disordered" evidence="2">
    <location>
        <begin position="88"/>
        <end position="107"/>
    </location>
</feature>
<evidence type="ECO:0000313" key="5">
    <source>
        <dbReference type="EnsemblPlants" id="Kaladp0100s0009.1.v1.1"/>
    </source>
</evidence>
<keyword evidence="3" id="KW-1133">Transmembrane helix</keyword>
<evidence type="ECO:0000256" key="3">
    <source>
        <dbReference type="SAM" id="Phobius"/>
    </source>
</evidence>
<dbReference type="Proteomes" id="UP000594263">
    <property type="component" value="Unplaced"/>
</dbReference>
<dbReference type="Gramene" id="Kaladp0100s0009.1.v1.1">
    <property type="protein sequence ID" value="Kaladp0100s0009.1.v1.1"/>
    <property type="gene ID" value="Kaladp0100s0009.v1.1"/>
</dbReference>
<dbReference type="EnsemblPlants" id="Kaladp0100s0009.1.v1.1">
    <property type="protein sequence ID" value="Kaladp0100s0009.1.v1.1"/>
    <property type="gene ID" value="Kaladp0100s0009.v1.1"/>
</dbReference>
<dbReference type="Gene3D" id="3.90.228.10">
    <property type="match status" value="1"/>
</dbReference>
<name>A0A7N0V2Z6_KALFE</name>
<keyword evidence="6" id="KW-1185">Reference proteome</keyword>
<feature type="compositionally biased region" description="Low complexity" evidence="2">
    <location>
        <begin position="98"/>
        <end position="107"/>
    </location>
</feature>
<dbReference type="PANTHER" id="PTHR31681:SF12">
    <property type="entry name" value="C2H2-LIKE ZINC FINGER PROTEIN"/>
    <property type="match status" value="1"/>
</dbReference>
<keyword evidence="1" id="KW-0479">Metal-binding</keyword>
<evidence type="ECO:0000256" key="1">
    <source>
        <dbReference type="PROSITE-ProRule" id="PRU00042"/>
    </source>
</evidence>
<keyword evidence="3" id="KW-0472">Membrane</keyword>
<sequence length="435" mass="46928">MISLLSSNEACSFIIFTFSELHSPHLLALFFFMALFTFQQPAPKPNTNKKKWEKEKQNQQQPPLSSSWHQIKNLLHCKQTQVILPASGPAKAPVEKQSGSSKNNNGSSNYSCKSICRFGDVVHGNTRVVHRADNSPEGGSAGKESGPKKINGSARRVVGSGSVRSVGGGSCGPSGLQFRKLSGCYECHTVVDPSRYPVPRGTVCACPQCGEVFPKIESLEHHQAVRHAVSELGPEDSGRNIVEIIFKSSWLKKDTPICKIERILKVHNTNRTIQRFEDCRDAIKLRASASAKKNPRCAADGNELLRFHCTTLSCALGSRNSSSLCAAIPGCNICTLIRHGFRPSDGGGGVFTAAGSGRAHDGVEENEGQRAMIVCRVVAGRVRREGTAEPEEGGGGSGFDSVAGRAGSYSDLEELTVFNPRAILPCFVVIYKSTE</sequence>
<dbReference type="PANTHER" id="PTHR31681">
    <property type="entry name" value="C2H2-LIKE ZINC FINGER PROTEIN"/>
    <property type="match status" value="1"/>
</dbReference>
<keyword evidence="3" id="KW-0812">Transmembrane</keyword>
<feature type="region of interest" description="Disordered" evidence="2">
    <location>
        <begin position="45"/>
        <end position="65"/>
    </location>
</feature>
<dbReference type="PROSITE" id="PS00028">
    <property type="entry name" value="ZINC_FINGER_C2H2_1"/>
    <property type="match status" value="1"/>
</dbReference>
<dbReference type="SUPFAM" id="SSF56399">
    <property type="entry name" value="ADP-ribosylation"/>
    <property type="match status" value="1"/>
</dbReference>
<accession>A0A7N0V2Z6</accession>
<dbReference type="AlphaFoldDB" id="A0A7N0V2Z6"/>